<name>A0A518C244_9BACT</name>
<sequence length="60" mass="6748">MTPYCTKIASLKMVQEKVCIQAKRNLSYKCSAEWALLDGCSNRLRPSKDTARSVKHFAAV</sequence>
<protein>
    <submittedName>
        <fullName evidence="1">Uncharacterized protein</fullName>
    </submittedName>
</protein>
<evidence type="ECO:0000313" key="2">
    <source>
        <dbReference type="Proteomes" id="UP000318626"/>
    </source>
</evidence>
<proteinExistence type="predicted"/>
<dbReference type="Proteomes" id="UP000318626">
    <property type="component" value="Chromosome"/>
</dbReference>
<accession>A0A518C244</accession>
<dbReference type="AlphaFoldDB" id="A0A518C244"/>
<evidence type="ECO:0000313" key="1">
    <source>
        <dbReference type="EMBL" id="QDU73309.1"/>
    </source>
</evidence>
<dbReference type="KEGG" id="bvo:Pan97_02780"/>
<reference evidence="2" key="1">
    <citation type="submission" date="2019-02" db="EMBL/GenBank/DDBJ databases">
        <title>Deep-cultivation of Planctomycetes and their phenomic and genomic characterization uncovers novel biology.</title>
        <authorList>
            <person name="Wiegand S."/>
            <person name="Jogler M."/>
            <person name="Boedeker C."/>
            <person name="Pinto D."/>
            <person name="Vollmers J."/>
            <person name="Rivas-Marin E."/>
            <person name="Kohn T."/>
            <person name="Peeters S.H."/>
            <person name="Heuer A."/>
            <person name="Rast P."/>
            <person name="Oberbeckmann S."/>
            <person name="Bunk B."/>
            <person name="Jeske O."/>
            <person name="Meyerdierks A."/>
            <person name="Storesund J.E."/>
            <person name="Kallscheuer N."/>
            <person name="Luecker S."/>
            <person name="Lage O.M."/>
            <person name="Pohl T."/>
            <person name="Merkel B.J."/>
            <person name="Hornburger P."/>
            <person name="Mueller R.-W."/>
            <person name="Bruemmer F."/>
            <person name="Labrenz M."/>
            <person name="Spormann A.M."/>
            <person name="Op den Camp H."/>
            <person name="Overmann J."/>
            <person name="Amann R."/>
            <person name="Jetten M.S.M."/>
            <person name="Mascher T."/>
            <person name="Medema M.H."/>
            <person name="Devos D.P."/>
            <person name="Kaster A.-K."/>
            <person name="Ovreas L."/>
            <person name="Rohde M."/>
            <person name="Galperin M.Y."/>
            <person name="Jogler C."/>
        </authorList>
    </citation>
    <scope>NUCLEOTIDE SEQUENCE [LARGE SCALE GENOMIC DNA]</scope>
    <source>
        <strain evidence="2">Pan97</strain>
    </source>
</reference>
<gene>
    <name evidence="1" type="ORF">Pan97_02780</name>
</gene>
<organism evidence="1 2">
    <name type="scientific">Bremerella volcania</name>
    <dbReference type="NCBI Taxonomy" id="2527984"/>
    <lineage>
        <taxon>Bacteria</taxon>
        <taxon>Pseudomonadati</taxon>
        <taxon>Planctomycetota</taxon>
        <taxon>Planctomycetia</taxon>
        <taxon>Pirellulales</taxon>
        <taxon>Pirellulaceae</taxon>
        <taxon>Bremerella</taxon>
    </lineage>
</organism>
<keyword evidence="2" id="KW-1185">Reference proteome</keyword>
<dbReference type="EMBL" id="CP036289">
    <property type="protein sequence ID" value="QDU73309.1"/>
    <property type="molecule type" value="Genomic_DNA"/>
</dbReference>